<name>A5E4B6_LODEL</name>
<dbReference type="AlphaFoldDB" id="A5E4B6"/>
<dbReference type="KEGG" id="lel:PVL30_004172"/>
<reference evidence="3 4" key="1">
    <citation type="journal article" date="2009" name="Nature">
        <title>Evolution of pathogenicity and sexual reproduction in eight Candida genomes.</title>
        <authorList>
            <person name="Butler G."/>
            <person name="Rasmussen M.D."/>
            <person name="Lin M.F."/>
            <person name="Santos M.A."/>
            <person name="Sakthikumar S."/>
            <person name="Munro C.A."/>
            <person name="Rheinbay E."/>
            <person name="Grabherr M."/>
            <person name="Forche A."/>
            <person name="Reedy J.L."/>
            <person name="Agrafioti I."/>
            <person name="Arnaud M.B."/>
            <person name="Bates S."/>
            <person name="Brown A.J."/>
            <person name="Brunke S."/>
            <person name="Costanzo M.C."/>
            <person name="Fitzpatrick D.A."/>
            <person name="de Groot P.W."/>
            <person name="Harris D."/>
            <person name="Hoyer L.L."/>
            <person name="Hube B."/>
            <person name="Klis F.M."/>
            <person name="Kodira C."/>
            <person name="Lennard N."/>
            <person name="Logue M.E."/>
            <person name="Martin R."/>
            <person name="Neiman A.M."/>
            <person name="Nikolaou E."/>
            <person name="Quail M.A."/>
            <person name="Quinn J."/>
            <person name="Santos M.C."/>
            <person name="Schmitzberger F.F."/>
            <person name="Sherlock G."/>
            <person name="Shah P."/>
            <person name="Silverstein K.A."/>
            <person name="Skrzypek M.S."/>
            <person name="Soll D."/>
            <person name="Staggs R."/>
            <person name="Stansfield I."/>
            <person name="Stumpf M.P."/>
            <person name="Sudbery P.E."/>
            <person name="Srikantha T."/>
            <person name="Zeng Q."/>
            <person name="Berman J."/>
            <person name="Berriman M."/>
            <person name="Heitman J."/>
            <person name="Gow N.A."/>
            <person name="Lorenz M.C."/>
            <person name="Birren B.W."/>
            <person name="Kellis M."/>
            <person name="Cuomo C.A."/>
        </authorList>
    </citation>
    <scope>NUCLEOTIDE SEQUENCE [LARGE SCALE GENOMIC DNA]</scope>
    <source>
        <strain evidence="4">ATCC 11503 / BCRC 21390 / CBS 2605 / JCM 1781 / NBRC 1676 / NRRL YB-4239</strain>
    </source>
</reference>
<gene>
    <name evidence="3" type="ORF">LELG_04455</name>
</gene>
<evidence type="ECO:0000313" key="4">
    <source>
        <dbReference type="Proteomes" id="UP000001996"/>
    </source>
</evidence>
<dbReference type="VEuPathDB" id="FungiDB:LELG_04455"/>
<sequence>MLFKRNKQAGVFTSNINSNSTTSGGERTIKRVHSARNLFKKLTISTPVSLAEQRNERNDHLVYHHNQNHYLPHTPDTGSFNQHSRNNSNNNSSSNNNNNNNYNNNQYTDVRTAGTNIFSTPSQPSLPLTDNSSIIPPLEPIPDINDFENDSIFALYTPRKPVIANNQLPRMDSQCASLLDQLDGPPLTSTSSHVSHISKVSCNSHNFHNFHNSHNSDHYAGLATLNQPITMCEGEISTSTSLEHTPTKDTDAISITDANIQIYKRAHVKSKSNSLHLIEGAFKVNANGSPVRLVKKSTTTHITSIPNLKSEKLKEVRKDTTENKIVITPVDAEPVESLDANLESIYQFEMMLLKDKHHYELKQQQREIRNLRKKLQQQTLLCHDLTNRLASYELVNPSPSYSYPYPSSSSVSPLPPPPPPSAQQQQLSRTAPPSLVVVLLLP</sequence>
<feature type="region of interest" description="Disordered" evidence="2">
    <location>
        <begin position="1"/>
        <end position="27"/>
    </location>
</feature>
<feature type="compositionally biased region" description="Low complexity" evidence="2">
    <location>
        <begin position="13"/>
        <end position="23"/>
    </location>
</feature>
<dbReference type="OrthoDB" id="4021053at2759"/>
<feature type="region of interest" description="Disordered" evidence="2">
    <location>
        <begin position="67"/>
        <end position="108"/>
    </location>
</feature>
<evidence type="ECO:0000313" key="3">
    <source>
        <dbReference type="EMBL" id="EDK46274.1"/>
    </source>
</evidence>
<dbReference type="HOGENOM" id="CLU_619747_0_0_1"/>
<organism evidence="3 4">
    <name type="scientific">Lodderomyces elongisporus (strain ATCC 11503 / CBS 2605 / JCM 1781 / NBRC 1676 / NRRL YB-4239)</name>
    <name type="common">Yeast</name>
    <name type="synonym">Saccharomyces elongisporus</name>
    <dbReference type="NCBI Taxonomy" id="379508"/>
    <lineage>
        <taxon>Eukaryota</taxon>
        <taxon>Fungi</taxon>
        <taxon>Dikarya</taxon>
        <taxon>Ascomycota</taxon>
        <taxon>Saccharomycotina</taxon>
        <taxon>Pichiomycetes</taxon>
        <taxon>Debaryomycetaceae</taxon>
        <taxon>Candida/Lodderomyces clade</taxon>
        <taxon>Lodderomyces</taxon>
    </lineage>
</organism>
<keyword evidence="1" id="KW-0175">Coiled coil</keyword>
<feature type="compositionally biased region" description="Polar residues" evidence="2">
    <location>
        <begin position="76"/>
        <end position="85"/>
    </location>
</feature>
<dbReference type="EMBL" id="CH981529">
    <property type="protein sequence ID" value="EDK46274.1"/>
    <property type="molecule type" value="Genomic_DNA"/>
</dbReference>
<dbReference type="GeneID" id="5231506"/>
<keyword evidence="4" id="KW-1185">Reference proteome</keyword>
<protein>
    <submittedName>
        <fullName evidence="3">Uncharacterized protein</fullName>
    </submittedName>
</protein>
<feature type="region of interest" description="Disordered" evidence="2">
    <location>
        <begin position="402"/>
        <end position="430"/>
    </location>
</feature>
<dbReference type="InParanoid" id="A5E4B6"/>
<evidence type="ECO:0000256" key="1">
    <source>
        <dbReference type="SAM" id="Coils"/>
    </source>
</evidence>
<proteinExistence type="predicted"/>
<dbReference type="Proteomes" id="UP000001996">
    <property type="component" value="Unassembled WGS sequence"/>
</dbReference>
<feature type="coiled-coil region" evidence="1">
    <location>
        <begin position="354"/>
        <end position="388"/>
    </location>
</feature>
<feature type="compositionally biased region" description="Low complexity" evidence="2">
    <location>
        <begin position="402"/>
        <end position="412"/>
    </location>
</feature>
<evidence type="ECO:0000256" key="2">
    <source>
        <dbReference type="SAM" id="MobiDB-lite"/>
    </source>
</evidence>
<accession>A5E4B6</accession>
<feature type="compositionally biased region" description="Low complexity" evidence="2">
    <location>
        <begin position="86"/>
        <end position="105"/>
    </location>
</feature>